<gene>
    <name evidence="6" type="ORF">MSPICULIGERA_LOCUS22254</name>
</gene>
<evidence type="ECO:0000256" key="1">
    <source>
        <dbReference type="ARBA" id="ARBA00004613"/>
    </source>
</evidence>
<organism evidence="6 7">
    <name type="scientific">Mesorhabditis spiculigera</name>
    <dbReference type="NCBI Taxonomy" id="96644"/>
    <lineage>
        <taxon>Eukaryota</taxon>
        <taxon>Metazoa</taxon>
        <taxon>Ecdysozoa</taxon>
        <taxon>Nematoda</taxon>
        <taxon>Chromadorea</taxon>
        <taxon>Rhabditida</taxon>
        <taxon>Rhabditina</taxon>
        <taxon>Rhabditomorpha</taxon>
        <taxon>Rhabditoidea</taxon>
        <taxon>Rhabditidae</taxon>
        <taxon>Mesorhabditinae</taxon>
        <taxon>Mesorhabditis</taxon>
    </lineage>
</organism>
<evidence type="ECO:0000256" key="3">
    <source>
        <dbReference type="ARBA" id="ARBA00022525"/>
    </source>
</evidence>
<dbReference type="PANTHER" id="PTHR21700">
    <property type="entry name" value="TRANSTHYRETIN-LIKE FAMILY PROTEIN-RELATED"/>
    <property type="match status" value="1"/>
</dbReference>
<sequence>MRGMLIICLATLIPFSAAFRTQSVAVKGKLLCGDKPASGVIVKLSEDDGFNLPDPDDVIGQVKTSADGTFSLTGSTAELSVIEPELKIYHDCNDQHKECLRRWLIRIPSRYITDGETPTETLEIGTLNLEVQLEKEQRRCINQ</sequence>
<comment type="caution">
    <text evidence="6">The sequence shown here is derived from an EMBL/GenBank/DDBJ whole genome shotgun (WGS) entry which is preliminary data.</text>
</comment>
<feature type="non-terminal residue" evidence="6">
    <location>
        <position position="143"/>
    </location>
</feature>
<dbReference type="GO" id="GO:0009986">
    <property type="term" value="C:cell surface"/>
    <property type="evidence" value="ECO:0007669"/>
    <property type="project" value="InterPro"/>
</dbReference>
<dbReference type="Proteomes" id="UP001177023">
    <property type="component" value="Unassembled WGS sequence"/>
</dbReference>
<evidence type="ECO:0000256" key="4">
    <source>
        <dbReference type="ARBA" id="ARBA00022729"/>
    </source>
</evidence>
<keyword evidence="3" id="KW-0964">Secreted</keyword>
<evidence type="ECO:0000256" key="2">
    <source>
        <dbReference type="ARBA" id="ARBA00010112"/>
    </source>
</evidence>
<dbReference type="GO" id="GO:0005576">
    <property type="term" value="C:extracellular region"/>
    <property type="evidence" value="ECO:0007669"/>
    <property type="project" value="UniProtKB-SubCell"/>
</dbReference>
<feature type="chain" id="PRO_5041432651" evidence="5">
    <location>
        <begin position="19"/>
        <end position="143"/>
    </location>
</feature>
<keyword evidence="4 5" id="KW-0732">Signal</keyword>
<keyword evidence="7" id="KW-1185">Reference proteome</keyword>
<dbReference type="Gene3D" id="2.60.40.3330">
    <property type="match status" value="1"/>
</dbReference>
<evidence type="ECO:0000256" key="5">
    <source>
        <dbReference type="SAM" id="SignalP"/>
    </source>
</evidence>
<dbReference type="Pfam" id="PF01060">
    <property type="entry name" value="TTR-52"/>
    <property type="match status" value="1"/>
</dbReference>
<dbReference type="PANTHER" id="PTHR21700:SF44">
    <property type="entry name" value="TRANSTHYRETIN-LIKE FAMILY PROTEIN"/>
    <property type="match status" value="1"/>
</dbReference>
<name>A0AA36GD75_9BILA</name>
<dbReference type="InterPro" id="IPR001534">
    <property type="entry name" value="Transthyretin-like"/>
</dbReference>
<reference evidence="6" key="1">
    <citation type="submission" date="2023-06" db="EMBL/GenBank/DDBJ databases">
        <authorList>
            <person name="Delattre M."/>
        </authorList>
    </citation>
    <scope>NUCLEOTIDE SEQUENCE</scope>
    <source>
        <strain evidence="6">AF72</strain>
    </source>
</reference>
<proteinExistence type="inferred from homology"/>
<evidence type="ECO:0000313" key="6">
    <source>
        <dbReference type="EMBL" id="CAJ0584192.1"/>
    </source>
</evidence>
<protein>
    <submittedName>
        <fullName evidence="6">Uncharacterized protein</fullName>
    </submittedName>
</protein>
<evidence type="ECO:0000313" key="7">
    <source>
        <dbReference type="Proteomes" id="UP001177023"/>
    </source>
</evidence>
<dbReference type="InterPro" id="IPR038479">
    <property type="entry name" value="Transthyretin-like_sf"/>
</dbReference>
<comment type="subcellular location">
    <subcellularLocation>
        <location evidence="1">Secreted</location>
    </subcellularLocation>
</comment>
<comment type="similarity">
    <text evidence="2">Belongs to the nematode transthyretin-like family.</text>
</comment>
<dbReference type="AlphaFoldDB" id="A0AA36GD75"/>
<dbReference type="EMBL" id="CATQJA010002688">
    <property type="protein sequence ID" value="CAJ0584192.1"/>
    <property type="molecule type" value="Genomic_DNA"/>
</dbReference>
<accession>A0AA36GD75</accession>
<feature type="signal peptide" evidence="5">
    <location>
        <begin position="1"/>
        <end position="18"/>
    </location>
</feature>